<dbReference type="AlphaFoldDB" id="A0A0F7IH79"/>
<name>A0A0F7IH79_9EURY</name>
<dbReference type="OrthoDB" id="9782at2157"/>
<dbReference type="GeneID" id="25419512"/>
<evidence type="ECO:0000259" key="2">
    <source>
        <dbReference type="Pfam" id="PF12804"/>
    </source>
</evidence>
<reference evidence="3 4" key="1">
    <citation type="submission" date="2015-04" db="EMBL/GenBank/DDBJ databases">
        <title>The complete genome sequence of the hyperthermophilic, obligate iron-reducing archaeon Geoglobus ahangari strain 234T.</title>
        <authorList>
            <person name="Manzella M.P."/>
            <person name="Holmes D.E."/>
            <person name="Rocheleau J.M."/>
            <person name="Chung A."/>
            <person name="Reguera G."/>
            <person name="Kashefi K."/>
        </authorList>
    </citation>
    <scope>NUCLEOTIDE SEQUENCE [LARGE SCALE GENOMIC DNA]</scope>
    <source>
        <strain evidence="3 4">234</strain>
    </source>
</reference>
<dbReference type="Proteomes" id="UP000034723">
    <property type="component" value="Chromosome"/>
</dbReference>
<evidence type="ECO:0000313" key="3">
    <source>
        <dbReference type="EMBL" id="AKG91357.1"/>
    </source>
</evidence>
<dbReference type="PANTHER" id="PTHR19136:SF86">
    <property type="entry name" value="ADENOSYLCOBINAMIDE-PHOSPHATE GUANYLYLTRANSFERASE"/>
    <property type="match status" value="1"/>
</dbReference>
<evidence type="ECO:0000313" key="4">
    <source>
        <dbReference type="Proteomes" id="UP000034723"/>
    </source>
</evidence>
<evidence type="ECO:0000256" key="1">
    <source>
        <dbReference type="ARBA" id="ARBA00022679"/>
    </source>
</evidence>
<dbReference type="EMBL" id="CP011267">
    <property type="protein sequence ID" value="AKG91357.1"/>
    <property type="molecule type" value="Genomic_DNA"/>
</dbReference>
<dbReference type="FunCoup" id="A0A0F7IH79">
    <property type="interactions" value="6"/>
</dbReference>
<dbReference type="SUPFAM" id="SSF53448">
    <property type="entry name" value="Nucleotide-diphospho-sugar transferases"/>
    <property type="match status" value="1"/>
</dbReference>
<proteinExistence type="predicted"/>
<feature type="domain" description="MobA-like NTP transferase" evidence="2">
    <location>
        <begin position="3"/>
        <end position="129"/>
    </location>
</feature>
<keyword evidence="1 3" id="KW-0808">Transferase</keyword>
<dbReference type="STRING" id="113653.GAH_01341"/>
<dbReference type="GO" id="GO:0016779">
    <property type="term" value="F:nucleotidyltransferase activity"/>
    <property type="evidence" value="ECO:0007669"/>
    <property type="project" value="UniProtKB-KW"/>
</dbReference>
<organism evidence="3 4">
    <name type="scientific">Geoglobus ahangari</name>
    <dbReference type="NCBI Taxonomy" id="113653"/>
    <lineage>
        <taxon>Archaea</taxon>
        <taxon>Methanobacteriati</taxon>
        <taxon>Methanobacteriota</taxon>
        <taxon>Archaeoglobi</taxon>
        <taxon>Archaeoglobales</taxon>
        <taxon>Archaeoglobaceae</taxon>
        <taxon>Geoglobus</taxon>
    </lineage>
</organism>
<dbReference type="InterPro" id="IPR029044">
    <property type="entry name" value="Nucleotide-diphossugar_trans"/>
</dbReference>
<gene>
    <name evidence="3" type="ORF">GAH_01341</name>
</gene>
<dbReference type="InterPro" id="IPR025877">
    <property type="entry name" value="MobA-like_NTP_Trfase"/>
</dbReference>
<dbReference type="PANTHER" id="PTHR19136">
    <property type="entry name" value="MOLYBDENUM COFACTOR GUANYLYLTRANSFERASE"/>
    <property type="match status" value="1"/>
</dbReference>
<dbReference type="HOGENOM" id="CLU_098907_1_0_2"/>
<keyword evidence="4" id="KW-1185">Reference proteome</keyword>
<protein>
    <submittedName>
        <fullName evidence="3">GTP:adenosylcobinamide-phosphate guanylyltransferase</fullName>
    </submittedName>
</protein>
<dbReference type="KEGG" id="gah:GAH_01341"/>
<keyword evidence="3" id="KW-0548">Nucleotidyltransferase</keyword>
<dbReference type="Pfam" id="PF12804">
    <property type="entry name" value="NTP_transf_3"/>
    <property type="match status" value="1"/>
</dbReference>
<dbReference type="Gene3D" id="3.90.550.10">
    <property type="entry name" value="Spore Coat Polysaccharide Biosynthesis Protein SpsA, Chain A"/>
    <property type="match status" value="1"/>
</dbReference>
<sequence>MLAIVMCGGRGSRLGFVEKPMISVGGKRLVEGVMEELELAGLETVFVTSPFTPETERFLREMGLEVFRADGGGYMHDLRQAVFEYRILEPVLNVNSDLYFRERGIILRFLRAYLTSSSPAMSAVFPSGRRVGINAFDPALGEQREEKFIIEESRVINIDTPGDLERLRDGRVL</sequence>
<dbReference type="InParanoid" id="A0A0F7IH79"/>
<accession>A0A0F7IH79</accession>
<dbReference type="RefSeq" id="WP_052747798.1">
    <property type="nucleotide sequence ID" value="NZ_CP011267.1"/>
</dbReference>